<dbReference type="OrthoDB" id="10608366at2759"/>
<dbReference type="EMBL" id="LJSK01000093">
    <property type="protein sequence ID" value="KPI87305.1"/>
    <property type="molecule type" value="Genomic_DNA"/>
</dbReference>
<accession>A0A0N1I4J4</accession>
<reference evidence="2 3" key="1">
    <citation type="journal article" date="2015" name="PLoS Pathog.">
        <title>Leptomonas seymouri: Adaptations to the Dixenous Life Cycle Analyzed by Genome Sequencing, Transcriptome Profiling and Co-infection with Leishmania donovani.</title>
        <authorList>
            <person name="Kraeva N."/>
            <person name="Butenko A."/>
            <person name="Hlavacova J."/>
            <person name="Kostygov A."/>
            <person name="Myskova J."/>
            <person name="Grybchuk D."/>
            <person name="Lestinova T."/>
            <person name="Votypka J."/>
            <person name="Volf P."/>
            <person name="Opperdoes F."/>
            <person name="Flegontov P."/>
            <person name="Lukes J."/>
            <person name="Yurchenko V."/>
        </authorList>
    </citation>
    <scope>NUCLEOTIDE SEQUENCE [LARGE SCALE GENOMIC DNA]</scope>
    <source>
        <strain evidence="2 3">ATCC 30220</strain>
    </source>
</reference>
<evidence type="ECO:0000256" key="1">
    <source>
        <dbReference type="SAM" id="MobiDB-lite"/>
    </source>
</evidence>
<feature type="compositionally biased region" description="Polar residues" evidence="1">
    <location>
        <begin position="26"/>
        <end position="35"/>
    </location>
</feature>
<organism evidence="2 3">
    <name type="scientific">Leptomonas seymouri</name>
    <dbReference type="NCBI Taxonomy" id="5684"/>
    <lineage>
        <taxon>Eukaryota</taxon>
        <taxon>Discoba</taxon>
        <taxon>Euglenozoa</taxon>
        <taxon>Kinetoplastea</taxon>
        <taxon>Metakinetoplastina</taxon>
        <taxon>Trypanosomatida</taxon>
        <taxon>Trypanosomatidae</taxon>
        <taxon>Leishmaniinae</taxon>
        <taxon>Leptomonas</taxon>
    </lineage>
</organism>
<dbReference type="Proteomes" id="UP000038009">
    <property type="component" value="Unassembled WGS sequence"/>
</dbReference>
<proteinExistence type="predicted"/>
<dbReference type="OMA" id="WAEINIF"/>
<comment type="caution">
    <text evidence="2">The sequence shown here is derived from an EMBL/GenBank/DDBJ whole genome shotgun (WGS) entry which is preliminary data.</text>
</comment>
<sequence length="509" mass="55444">MHWAEINIFGALQRFYEVHSSEVGEPSQSPGNRPSSKSEKRAEELSTAELAARVQRILLLCQAPVSSAKESVAVAAREPPRNFTVRTRFMVELQSLAVAHRMVTQFLCQRAAEVKAQEDTAPPLTYALTEAARILRASSDASSEPHLHDKQSNLSSRQWEKPSSFASAVESLTKVLSTNLYTISTFLEALDDSPDLLSSHGCGLTARQDLKEAILPPIFHLITLTLDLAAAAQCFATEQASSTPSRMPSIPCVLQQEGSHVLSCLLLMKDVTEHNHPCGDCSATALCHWVATHHLLRRLRDLLFTALPHNRSLSSNGALDSETALCEVALDRTDEGIVVWMAKKLDIHAALIPGYQQHSKAMSEASSTCDTPGHALPQQPSRLLPLDAAGMHAKLKLSCLVELLRILLQRLTAEARSVTRIGPASSAAATASWKEEREANTHTSVKAALWGDERRYVTLSSPRFAEYASALGPAMAQLRHADAWDSLPSSLRASVEALQTQLQHLEGSG</sequence>
<dbReference type="AlphaFoldDB" id="A0A0N1I4J4"/>
<evidence type="ECO:0000313" key="2">
    <source>
        <dbReference type="EMBL" id="KPI87305.1"/>
    </source>
</evidence>
<feature type="region of interest" description="Disordered" evidence="1">
    <location>
        <begin position="21"/>
        <end position="44"/>
    </location>
</feature>
<gene>
    <name evidence="2" type="ORF">ABL78_3588</name>
</gene>
<dbReference type="VEuPathDB" id="TriTrypDB:Lsey_0093_0010"/>
<evidence type="ECO:0000313" key="3">
    <source>
        <dbReference type="Proteomes" id="UP000038009"/>
    </source>
</evidence>
<name>A0A0N1I4J4_LEPSE</name>
<keyword evidence="3" id="KW-1185">Reference proteome</keyword>
<protein>
    <submittedName>
        <fullName evidence="2">Uncharacterized protein</fullName>
    </submittedName>
</protein>